<protein>
    <submittedName>
        <fullName evidence="1">Uncharacterized protein</fullName>
    </submittedName>
</protein>
<comment type="caution">
    <text evidence="1">The sequence shown here is derived from an EMBL/GenBank/DDBJ whole genome shotgun (WGS) entry which is preliminary data.</text>
</comment>
<sequence length="57" mass="6161">MGLCLSTLIKIPNFINVKLEFIEVAEGLACGTPHMISATIDGLALLAYEFSDLVFNC</sequence>
<evidence type="ECO:0000313" key="2">
    <source>
        <dbReference type="Proteomes" id="UP000238479"/>
    </source>
</evidence>
<dbReference type="Gramene" id="PRQ49422">
    <property type="protein sequence ID" value="PRQ49422"/>
    <property type="gene ID" value="RchiOBHm_Chr2g0121761"/>
</dbReference>
<keyword evidence="2" id="KW-1185">Reference proteome</keyword>
<proteinExistence type="predicted"/>
<evidence type="ECO:0000313" key="1">
    <source>
        <dbReference type="EMBL" id="PRQ49422.1"/>
    </source>
</evidence>
<name>A0A2P6RSM2_ROSCH</name>
<dbReference type="EMBL" id="PDCK01000040">
    <property type="protein sequence ID" value="PRQ49422.1"/>
    <property type="molecule type" value="Genomic_DNA"/>
</dbReference>
<reference evidence="1 2" key="1">
    <citation type="journal article" date="2018" name="Nat. Genet.">
        <title>The Rosa genome provides new insights in the design of modern roses.</title>
        <authorList>
            <person name="Bendahmane M."/>
        </authorList>
    </citation>
    <scope>NUCLEOTIDE SEQUENCE [LARGE SCALE GENOMIC DNA]</scope>
    <source>
        <strain evidence="2">cv. Old Blush</strain>
    </source>
</reference>
<dbReference type="AlphaFoldDB" id="A0A2P6RSM2"/>
<organism evidence="1 2">
    <name type="scientific">Rosa chinensis</name>
    <name type="common">China rose</name>
    <dbReference type="NCBI Taxonomy" id="74649"/>
    <lineage>
        <taxon>Eukaryota</taxon>
        <taxon>Viridiplantae</taxon>
        <taxon>Streptophyta</taxon>
        <taxon>Embryophyta</taxon>
        <taxon>Tracheophyta</taxon>
        <taxon>Spermatophyta</taxon>
        <taxon>Magnoliopsida</taxon>
        <taxon>eudicotyledons</taxon>
        <taxon>Gunneridae</taxon>
        <taxon>Pentapetalae</taxon>
        <taxon>rosids</taxon>
        <taxon>fabids</taxon>
        <taxon>Rosales</taxon>
        <taxon>Rosaceae</taxon>
        <taxon>Rosoideae</taxon>
        <taxon>Rosoideae incertae sedis</taxon>
        <taxon>Rosa</taxon>
    </lineage>
</organism>
<gene>
    <name evidence="1" type="ORF">RchiOBHm_Chr2g0121761</name>
</gene>
<accession>A0A2P6RSM2</accession>
<dbReference type="Proteomes" id="UP000238479">
    <property type="component" value="Chromosome 2"/>
</dbReference>